<dbReference type="RefSeq" id="WP_013627233.1">
    <property type="nucleotide sequence ID" value="NC_015174.1"/>
</dbReference>
<evidence type="ECO:0000313" key="9">
    <source>
        <dbReference type="Proteomes" id="UP000006860"/>
    </source>
</evidence>
<sequence length="202" mass="23591">MHDENDQLMIRLQEGDARAFEDLVAQHQQPLIGYFLRNTRDWQLSEDLSQETLIRVYNQAWDYLPVGRFKPWMYRIARNLLIDTVRKRSHDALIRAYQARSEESDPGLSRIAGEFAPPEQRLNQDEFANLVDRMLEDIPEEQRQTFVLHHYVGLSLAEVADILESNVATTKSRLRLARERLQDKLRPHGIEKPDNSSAVKTP</sequence>
<dbReference type="NCBIfam" id="TIGR02937">
    <property type="entry name" value="sigma70-ECF"/>
    <property type="match status" value="1"/>
</dbReference>
<dbReference type="SUPFAM" id="SSF88659">
    <property type="entry name" value="Sigma3 and sigma4 domains of RNA polymerase sigma factors"/>
    <property type="match status" value="1"/>
</dbReference>
<dbReference type="KEGG" id="pbs:Plabr_0870"/>
<dbReference type="Gene3D" id="1.10.1740.10">
    <property type="match status" value="1"/>
</dbReference>
<dbReference type="InterPro" id="IPR013325">
    <property type="entry name" value="RNA_pol_sigma_r2"/>
</dbReference>
<dbReference type="Gene3D" id="1.10.10.10">
    <property type="entry name" value="Winged helix-like DNA-binding domain superfamily/Winged helix DNA-binding domain"/>
    <property type="match status" value="1"/>
</dbReference>
<dbReference type="InterPro" id="IPR036388">
    <property type="entry name" value="WH-like_DNA-bd_sf"/>
</dbReference>
<dbReference type="PANTHER" id="PTHR43133:SF8">
    <property type="entry name" value="RNA POLYMERASE SIGMA FACTOR HI_1459-RELATED"/>
    <property type="match status" value="1"/>
</dbReference>
<keyword evidence="5" id="KW-0804">Transcription</keyword>
<keyword evidence="3" id="KW-0731">Sigma factor</keyword>
<dbReference type="InterPro" id="IPR013324">
    <property type="entry name" value="RNA_pol_sigma_r3/r4-like"/>
</dbReference>
<feature type="domain" description="RNA polymerase sigma-70 region 2" evidence="6">
    <location>
        <begin position="23"/>
        <end position="89"/>
    </location>
</feature>
<dbReference type="InterPro" id="IPR007627">
    <property type="entry name" value="RNA_pol_sigma70_r2"/>
</dbReference>
<dbReference type="InterPro" id="IPR014284">
    <property type="entry name" value="RNA_pol_sigma-70_dom"/>
</dbReference>
<protein>
    <submittedName>
        <fullName evidence="8">RNA polymerase, sigma subunit, ECF family</fullName>
    </submittedName>
</protein>
<evidence type="ECO:0000259" key="6">
    <source>
        <dbReference type="Pfam" id="PF04542"/>
    </source>
</evidence>
<organism evidence="8 9">
    <name type="scientific">Rubinisphaera brasiliensis (strain ATCC 49424 / DSM 5305 / JCM 21570 / IAM 15109 / NBRC 103401 / IFAM 1448)</name>
    <name type="common">Planctomyces brasiliensis</name>
    <dbReference type="NCBI Taxonomy" id="756272"/>
    <lineage>
        <taxon>Bacteria</taxon>
        <taxon>Pseudomonadati</taxon>
        <taxon>Planctomycetota</taxon>
        <taxon>Planctomycetia</taxon>
        <taxon>Planctomycetales</taxon>
        <taxon>Planctomycetaceae</taxon>
        <taxon>Rubinisphaera</taxon>
    </lineage>
</organism>
<dbReference type="eggNOG" id="COG1595">
    <property type="taxonomic scope" value="Bacteria"/>
</dbReference>
<proteinExistence type="inferred from homology"/>
<dbReference type="EMBL" id="CP002546">
    <property type="protein sequence ID" value="ADY58493.1"/>
    <property type="molecule type" value="Genomic_DNA"/>
</dbReference>
<keyword evidence="4" id="KW-0238">DNA-binding</keyword>
<evidence type="ECO:0000256" key="3">
    <source>
        <dbReference type="ARBA" id="ARBA00023082"/>
    </source>
</evidence>
<dbReference type="CDD" id="cd06171">
    <property type="entry name" value="Sigma70_r4"/>
    <property type="match status" value="1"/>
</dbReference>
<dbReference type="Pfam" id="PF08281">
    <property type="entry name" value="Sigma70_r4_2"/>
    <property type="match status" value="1"/>
</dbReference>
<feature type="domain" description="RNA polymerase sigma factor 70 region 4 type 2" evidence="7">
    <location>
        <begin position="130"/>
        <end position="181"/>
    </location>
</feature>
<dbReference type="SUPFAM" id="SSF88946">
    <property type="entry name" value="Sigma2 domain of RNA polymerase sigma factors"/>
    <property type="match status" value="1"/>
</dbReference>
<evidence type="ECO:0000256" key="5">
    <source>
        <dbReference type="ARBA" id="ARBA00023163"/>
    </source>
</evidence>
<dbReference type="GO" id="GO:0016987">
    <property type="term" value="F:sigma factor activity"/>
    <property type="evidence" value="ECO:0007669"/>
    <property type="project" value="UniProtKB-KW"/>
</dbReference>
<keyword evidence="9" id="KW-1185">Reference proteome</keyword>
<dbReference type="STRING" id="756272.Plabr_0870"/>
<dbReference type="OrthoDB" id="9795666at2"/>
<dbReference type="GO" id="GO:0003677">
    <property type="term" value="F:DNA binding"/>
    <property type="evidence" value="ECO:0007669"/>
    <property type="project" value="UniProtKB-KW"/>
</dbReference>
<gene>
    <name evidence="8" type="ordered locus">Plabr_0870</name>
</gene>
<dbReference type="HOGENOM" id="CLU_047691_3_0_0"/>
<dbReference type="Proteomes" id="UP000006860">
    <property type="component" value="Chromosome"/>
</dbReference>
<reference evidence="9" key="1">
    <citation type="submission" date="2011-02" db="EMBL/GenBank/DDBJ databases">
        <title>The complete genome of Planctomyces brasiliensis DSM 5305.</title>
        <authorList>
            <person name="Lucas S."/>
            <person name="Copeland A."/>
            <person name="Lapidus A."/>
            <person name="Bruce D."/>
            <person name="Goodwin L."/>
            <person name="Pitluck S."/>
            <person name="Kyrpides N."/>
            <person name="Mavromatis K."/>
            <person name="Pagani I."/>
            <person name="Ivanova N."/>
            <person name="Ovchinnikova G."/>
            <person name="Lu M."/>
            <person name="Detter J.C."/>
            <person name="Han C."/>
            <person name="Land M."/>
            <person name="Hauser L."/>
            <person name="Markowitz V."/>
            <person name="Cheng J.-F."/>
            <person name="Hugenholtz P."/>
            <person name="Woyke T."/>
            <person name="Wu D."/>
            <person name="Tindall B."/>
            <person name="Pomrenke H.G."/>
            <person name="Brambilla E."/>
            <person name="Klenk H.-P."/>
            <person name="Eisen J.A."/>
        </authorList>
    </citation>
    <scope>NUCLEOTIDE SEQUENCE [LARGE SCALE GENOMIC DNA]</scope>
    <source>
        <strain evidence="9">ATCC 49424 / DSM 5305 / JCM 21570 / NBRC 103401 / IFAM 1448</strain>
    </source>
</reference>
<name>F0SIA4_RUBBR</name>
<comment type="similarity">
    <text evidence="1">Belongs to the sigma-70 factor family. ECF subfamily.</text>
</comment>
<evidence type="ECO:0000256" key="1">
    <source>
        <dbReference type="ARBA" id="ARBA00010641"/>
    </source>
</evidence>
<dbReference type="Pfam" id="PF04542">
    <property type="entry name" value="Sigma70_r2"/>
    <property type="match status" value="1"/>
</dbReference>
<dbReference type="PANTHER" id="PTHR43133">
    <property type="entry name" value="RNA POLYMERASE ECF-TYPE SIGMA FACTO"/>
    <property type="match status" value="1"/>
</dbReference>
<evidence type="ECO:0000313" key="8">
    <source>
        <dbReference type="EMBL" id="ADY58493.1"/>
    </source>
</evidence>
<dbReference type="GO" id="GO:0006352">
    <property type="term" value="P:DNA-templated transcription initiation"/>
    <property type="evidence" value="ECO:0007669"/>
    <property type="project" value="InterPro"/>
</dbReference>
<dbReference type="AlphaFoldDB" id="F0SIA4"/>
<keyword evidence="2" id="KW-0805">Transcription regulation</keyword>
<evidence type="ECO:0000256" key="4">
    <source>
        <dbReference type="ARBA" id="ARBA00023125"/>
    </source>
</evidence>
<evidence type="ECO:0000259" key="7">
    <source>
        <dbReference type="Pfam" id="PF08281"/>
    </source>
</evidence>
<dbReference type="InterPro" id="IPR039425">
    <property type="entry name" value="RNA_pol_sigma-70-like"/>
</dbReference>
<evidence type="ECO:0000256" key="2">
    <source>
        <dbReference type="ARBA" id="ARBA00023015"/>
    </source>
</evidence>
<dbReference type="InterPro" id="IPR013249">
    <property type="entry name" value="RNA_pol_sigma70_r4_t2"/>
</dbReference>
<accession>F0SIA4</accession>